<gene>
    <name evidence="1" type="ORF">SAML0239</name>
</gene>
<name>Q1RRC0_STRA7</name>
<evidence type="ECO:0000313" key="1">
    <source>
        <dbReference type="EMBL" id="CAI78168.1"/>
    </source>
</evidence>
<dbReference type="RefSeq" id="WP_159041957.1">
    <property type="nucleotide sequence ID" value="NZ_CP012382.1"/>
</dbReference>
<dbReference type="AlphaFoldDB" id="Q1RRC0"/>
<reference evidence="1" key="1">
    <citation type="journal article" date="2006" name="J. Bacteriol.">
        <title>Intraspecific variability of the terminal inverted repeats of the linear chromosome of Streptomyces ambofaciens.</title>
        <authorList>
            <person name="Choulet F."/>
            <person name="Gallois A."/>
            <person name="Aigle B."/>
            <person name="Mangenot S."/>
            <person name="Gerbaud C."/>
            <person name="Truong C."/>
            <person name="Francou F.X."/>
            <person name="Borges F."/>
            <person name="Fourrier C."/>
            <person name="Guerineau M."/>
            <person name="Decaris B."/>
            <person name="Barbe V."/>
            <person name="Pernodet J.L."/>
            <person name="Leblond P."/>
        </authorList>
    </citation>
    <scope>NUCLEOTIDE SEQUENCE</scope>
    <source>
        <strain evidence="1">ATCC 23877</strain>
    </source>
</reference>
<protein>
    <submittedName>
        <fullName evidence="1">Uncharacterized protein SAML0239</fullName>
    </submittedName>
</protein>
<reference evidence="2" key="2">
    <citation type="journal article" date="2006" name="Mol. Biol. Evol.">
        <title>Evolution of the terminal regions of the Streptomyces linear chromosome.</title>
        <authorList>
            <person name="Choulet F."/>
            <person name="Aigle B."/>
            <person name="Gallois A."/>
            <person name="Mangenot S."/>
            <person name="Gerbaud C."/>
            <person name="Truong C."/>
            <person name="Francou F.X."/>
            <person name="Fourrier C."/>
            <person name="Guerineau M."/>
            <person name="Decaris B."/>
            <person name="Barbe V."/>
            <person name="Pernodet J.L."/>
            <person name="Leblond P."/>
        </authorList>
    </citation>
    <scope>NUCLEOTIDE SEQUENCE</scope>
    <source>
        <strain evidence="2">ATCC 23877</strain>
    </source>
</reference>
<proteinExistence type="predicted"/>
<dbReference type="EMBL" id="AJ937740">
    <property type="protein sequence ID" value="CAI78168.1"/>
    <property type="molecule type" value="Genomic_DNA"/>
</dbReference>
<organism evidence="1">
    <name type="scientific">Streptomyces ambofaciens (strain ATCC 23877 / 3486 / DSM 40053 / JCM 4204 / NBRC 12836 / NRRL B-2516)</name>
    <dbReference type="NCBI Taxonomy" id="278992"/>
    <lineage>
        <taxon>Bacteria</taxon>
        <taxon>Bacillati</taxon>
        <taxon>Actinomycetota</taxon>
        <taxon>Actinomycetes</taxon>
        <taxon>Kitasatosporales</taxon>
        <taxon>Streptomycetaceae</taxon>
        <taxon>Streptomyces</taxon>
    </lineage>
</organism>
<evidence type="ECO:0000313" key="2">
    <source>
        <dbReference type="EMBL" id="CAJ89226.1"/>
    </source>
</evidence>
<accession>Q1RRC0</accession>
<dbReference type="EMBL" id="AM238663">
    <property type="protein sequence ID" value="CAJ89226.1"/>
    <property type="molecule type" value="Genomic_DNA"/>
</dbReference>
<sequence length="78" mass="8275">MVLTQMYSQPSAELWGRGTGAEVGERWRLDDFIYSSIAANGSPQRRRQADPLSEAADAVRAGHSVEAGSVTGLLLAAA</sequence>